<evidence type="ECO:0008006" key="3">
    <source>
        <dbReference type="Google" id="ProtNLM"/>
    </source>
</evidence>
<dbReference type="PANTHER" id="PTHR36847:SF1">
    <property type="entry name" value="AMIDOLIGASE ENZYME"/>
    <property type="match status" value="1"/>
</dbReference>
<dbReference type="AlphaFoldDB" id="A0AAN7HK74"/>
<accession>A0AAN7HK74</accession>
<organism evidence="1 2">
    <name type="scientific">Corynascus novoguineensis</name>
    <dbReference type="NCBI Taxonomy" id="1126955"/>
    <lineage>
        <taxon>Eukaryota</taxon>
        <taxon>Fungi</taxon>
        <taxon>Dikarya</taxon>
        <taxon>Ascomycota</taxon>
        <taxon>Pezizomycotina</taxon>
        <taxon>Sordariomycetes</taxon>
        <taxon>Sordariomycetidae</taxon>
        <taxon>Sordariales</taxon>
        <taxon>Chaetomiaceae</taxon>
        <taxon>Corynascus</taxon>
    </lineage>
</organism>
<proteinExistence type="predicted"/>
<evidence type="ECO:0000313" key="1">
    <source>
        <dbReference type="EMBL" id="KAK4248642.1"/>
    </source>
</evidence>
<reference evidence="1" key="2">
    <citation type="submission" date="2023-05" db="EMBL/GenBank/DDBJ databases">
        <authorList>
            <consortium name="Lawrence Berkeley National Laboratory"/>
            <person name="Steindorff A."/>
            <person name="Hensen N."/>
            <person name="Bonometti L."/>
            <person name="Westerberg I."/>
            <person name="Brannstrom I.O."/>
            <person name="Guillou S."/>
            <person name="Cros-Aarteil S."/>
            <person name="Calhoun S."/>
            <person name="Haridas S."/>
            <person name="Kuo A."/>
            <person name="Mondo S."/>
            <person name="Pangilinan J."/>
            <person name="Riley R."/>
            <person name="Labutti K."/>
            <person name="Andreopoulos B."/>
            <person name="Lipzen A."/>
            <person name="Chen C."/>
            <person name="Yanf M."/>
            <person name="Daum C."/>
            <person name="Ng V."/>
            <person name="Clum A."/>
            <person name="Ohm R."/>
            <person name="Martin F."/>
            <person name="Silar P."/>
            <person name="Natvig D."/>
            <person name="Lalanne C."/>
            <person name="Gautier V."/>
            <person name="Ament-Velasquez S.L."/>
            <person name="Kruys A."/>
            <person name="Hutchinson M.I."/>
            <person name="Powell A.J."/>
            <person name="Barry K."/>
            <person name="Miller A.N."/>
            <person name="Grigoriev I.V."/>
            <person name="Debuchy R."/>
            <person name="Gladieux P."/>
            <person name="Thoren M.H."/>
            <person name="Johannesson H."/>
        </authorList>
    </citation>
    <scope>NUCLEOTIDE SEQUENCE</scope>
    <source>
        <strain evidence="1">CBS 359.72</strain>
    </source>
</reference>
<gene>
    <name evidence="1" type="ORF">C7999DRAFT_13395</name>
</gene>
<sequence>MNQAGWDQRVDSVDPKYESDAIKKQRAQNRFAVRYALASILSAAGIPATPKQTADYQSWSIVDEESLDEIPQYCEIEFVSRVLSTNIDWQKELRSLFRVLHAECKLRLTTGCSMHVHVSPYDGRYTAEHLRKICKALCYFDNAITRVMPAERKNNCWATSNVSGRGVAVNQKLKKAYSLLPAQSWKYLFELFDKTVTPKHVYQLLSGNYESRYVSWNFENVTQPCGTVEFRRPPGADSAAKAIHWAGFTLGFVARALAMDWAPFVSLKTVGSVTDLEQFIIQGLQKLGPTSQPAALGRRIVEDTSAPTVLTPAQLSAIERKKKNKDKSKSPFVEKASRSSVLLWLWQECANISPRLVHGPTLQLSNLENLAVNFSCGSCPVSAQDRTQGGRTGRMSPRRR</sequence>
<dbReference type="Pfam" id="PF12224">
    <property type="entry name" value="Amidoligase_2"/>
    <property type="match status" value="1"/>
</dbReference>
<comment type="caution">
    <text evidence="1">The sequence shown here is derived from an EMBL/GenBank/DDBJ whole genome shotgun (WGS) entry which is preliminary data.</text>
</comment>
<protein>
    <recommendedName>
        <fullName evidence="3">Amidoligase enzyme</fullName>
    </recommendedName>
</protein>
<reference evidence="1" key="1">
    <citation type="journal article" date="2023" name="Mol. Phylogenet. Evol.">
        <title>Genome-scale phylogeny and comparative genomics of the fungal order Sordariales.</title>
        <authorList>
            <person name="Hensen N."/>
            <person name="Bonometti L."/>
            <person name="Westerberg I."/>
            <person name="Brannstrom I.O."/>
            <person name="Guillou S."/>
            <person name="Cros-Aarteil S."/>
            <person name="Calhoun S."/>
            <person name="Haridas S."/>
            <person name="Kuo A."/>
            <person name="Mondo S."/>
            <person name="Pangilinan J."/>
            <person name="Riley R."/>
            <person name="LaButti K."/>
            <person name="Andreopoulos B."/>
            <person name="Lipzen A."/>
            <person name="Chen C."/>
            <person name="Yan M."/>
            <person name="Daum C."/>
            <person name="Ng V."/>
            <person name="Clum A."/>
            <person name="Steindorff A."/>
            <person name="Ohm R.A."/>
            <person name="Martin F."/>
            <person name="Silar P."/>
            <person name="Natvig D.O."/>
            <person name="Lalanne C."/>
            <person name="Gautier V."/>
            <person name="Ament-Velasquez S.L."/>
            <person name="Kruys A."/>
            <person name="Hutchinson M.I."/>
            <person name="Powell A.J."/>
            <person name="Barry K."/>
            <person name="Miller A.N."/>
            <person name="Grigoriev I.V."/>
            <person name="Debuchy R."/>
            <person name="Gladieux P."/>
            <person name="Hiltunen Thoren M."/>
            <person name="Johannesson H."/>
        </authorList>
    </citation>
    <scope>NUCLEOTIDE SEQUENCE</scope>
    <source>
        <strain evidence="1">CBS 359.72</strain>
    </source>
</reference>
<dbReference type="EMBL" id="MU857634">
    <property type="protein sequence ID" value="KAK4248642.1"/>
    <property type="molecule type" value="Genomic_DNA"/>
</dbReference>
<dbReference type="Proteomes" id="UP001303647">
    <property type="component" value="Unassembled WGS sequence"/>
</dbReference>
<name>A0AAN7HK74_9PEZI</name>
<keyword evidence="2" id="KW-1185">Reference proteome</keyword>
<dbReference type="PANTHER" id="PTHR36847">
    <property type="entry name" value="AMIDOLIGASE ENZYME"/>
    <property type="match status" value="1"/>
</dbReference>
<evidence type="ECO:0000313" key="2">
    <source>
        <dbReference type="Proteomes" id="UP001303647"/>
    </source>
</evidence>
<dbReference type="InterPro" id="IPR022025">
    <property type="entry name" value="Amidoligase_2"/>
</dbReference>